<evidence type="ECO:0000259" key="8">
    <source>
        <dbReference type="PROSITE" id="PS51203"/>
    </source>
</evidence>
<dbReference type="GO" id="GO:0005524">
    <property type="term" value="F:ATP binding"/>
    <property type="evidence" value="ECO:0007669"/>
    <property type="project" value="UniProtKB-KW"/>
</dbReference>
<dbReference type="Proteomes" id="UP001432146">
    <property type="component" value="Unassembled WGS sequence"/>
</dbReference>
<dbReference type="AlphaFoldDB" id="A0AAW0ZTU0"/>
<evidence type="ECO:0000256" key="4">
    <source>
        <dbReference type="ARBA" id="ARBA00022801"/>
    </source>
</evidence>
<dbReference type="InterPro" id="IPR008978">
    <property type="entry name" value="HSP20-like_chaperone"/>
</dbReference>
<proteinExistence type="predicted"/>
<dbReference type="CDD" id="cd06463">
    <property type="entry name" value="p23_like"/>
    <property type="match status" value="1"/>
</dbReference>
<protein>
    <recommendedName>
        <fullName evidence="1">RNA helicase</fullName>
        <ecNumber evidence="1">3.6.4.13</ecNumber>
    </recommendedName>
</protein>
<feature type="domain" description="CS" evidence="8">
    <location>
        <begin position="10"/>
        <end position="100"/>
    </location>
</feature>
<dbReference type="EC" id="3.6.4.13" evidence="1"/>
<keyword evidence="2" id="KW-0677">Repeat</keyword>
<keyword evidence="3" id="KW-0547">Nucleotide-binding</keyword>
<dbReference type="GO" id="GO:0042078">
    <property type="term" value="P:germ-line stem cell division"/>
    <property type="evidence" value="ECO:0007669"/>
    <property type="project" value="TreeGrafter"/>
</dbReference>
<evidence type="ECO:0000256" key="7">
    <source>
        <dbReference type="ARBA" id="ARBA00047984"/>
    </source>
</evidence>
<evidence type="ECO:0000256" key="5">
    <source>
        <dbReference type="ARBA" id="ARBA00022806"/>
    </source>
</evidence>
<dbReference type="PROSITE" id="PS51203">
    <property type="entry name" value="CS"/>
    <property type="match status" value="1"/>
</dbReference>
<comment type="caution">
    <text evidence="9">The sequence shown here is derived from an EMBL/GenBank/DDBJ whole genome shotgun (WGS) entry which is preliminary data.</text>
</comment>
<evidence type="ECO:0000256" key="2">
    <source>
        <dbReference type="ARBA" id="ARBA00022737"/>
    </source>
</evidence>
<gene>
    <name evidence="9" type="ORF">QLX08_006428</name>
</gene>
<organism evidence="9 10">
    <name type="scientific">Tetragonisca angustula</name>
    <dbReference type="NCBI Taxonomy" id="166442"/>
    <lineage>
        <taxon>Eukaryota</taxon>
        <taxon>Metazoa</taxon>
        <taxon>Ecdysozoa</taxon>
        <taxon>Arthropoda</taxon>
        <taxon>Hexapoda</taxon>
        <taxon>Insecta</taxon>
        <taxon>Pterygota</taxon>
        <taxon>Neoptera</taxon>
        <taxon>Endopterygota</taxon>
        <taxon>Hymenoptera</taxon>
        <taxon>Apocrita</taxon>
        <taxon>Aculeata</taxon>
        <taxon>Apoidea</taxon>
        <taxon>Anthophila</taxon>
        <taxon>Apidae</taxon>
        <taxon>Tetragonisca</taxon>
    </lineage>
</organism>
<reference evidence="9 10" key="1">
    <citation type="submission" date="2024-05" db="EMBL/GenBank/DDBJ databases">
        <title>The nuclear and mitochondrial genome assemblies of Tetragonisca angustula (Apidae: Meliponini), a tiny yet remarkable pollinator in the Neotropics.</title>
        <authorList>
            <person name="Ferrari R."/>
            <person name="Ricardo P.C."/>
            <person name="Dias F.C."/>
            <person name="Araujo N.S."/>
            <person name="Soares D.O."/>
            <person name="Zhou Q.-S."/>
            <person name="Zhu C.-D."/>
            <person name="Coutinho L."/>
            <person name="Airas M.C."/>
            <person name="Batista T.M."/>
        </authorList>
    </citation>
    <scope>NUCLEOTIDE SEQUENCE [LARGE SCALE GENOMIC DNA]</scope>
    <source>
        <strain evidence="9">ASF017062</strain>
        <tissue evidence="9">Abdomen</tissue>
    </source>
</reference>
<evidence type="ECO:0000256" key="1">
    <source>
        <dbReference type="ARBA" id="ARBA00012552"/>
    </source>
</evidence>
<keyword evidence="10" id="KW-1185">Reference proteome</keyword>
<dbReference type="Gene3D" id="2.60.40.790">
    <property type="match status" value="1"/>
</dbReference>
<accession>A0AAW0ZTU0</accession>
<dbReference type="PANTHER" id="PTHR22655">
    <property type="entry name" value="ATP-DEPENDENT RNA HELICASE TDRD12-RELATED"/>
    <property type="match status" value="1"/>
</dbReference>
<dbReference type="GO" id="GO:0016787">
    <property type="term" value="F:hydrolase activity"/>
    <property type="evidence" value="ECO:0007669"/>
    <property type="project" value="UniProtKB-KW"/>
</dbReference>
<evidence type="ECO:0000256" key="6">
    <source>
        <dbReference type="ARBA" id="ARBA00022840"/>
    </source>
</evidence>
<name>A0AAW0ZTU0_9HYME</name>
<dbReference type="GO" id="GO:0003724">
    <property type="term" value="F:RNA helicase activity"/>
    <property type="evidence" value="ECO:0007669"/>
    <property type="project" value="UniProtKB-EC"/>
</dbReference>
<evidence type="ECO:0000313" key="10">
    <source>
        <dbReference type="Proteomes" id="UP001432146"/>
    </source>
</evidence>
<dbReference type="Pfam" id="PF04969">
    <property type="entry name" value="CS"/>
    <property type="match status" value="1"/>
</dbReference>
<dbReference type="SUPFAM" id="SSF49764">
    <property type="entry name" value="HSP20-like chaperones"/>
    <property type="match status" value="1"/>
</dbReference>
<dbReference type="InterPro" id="IPR007052">
    <property type="entry name" value="CS_dom"/>
</dbReference>
<sequence length="168" mass="20278">MNCLKLVSKYHTPKIVWYQTDTTVIVRILLHDIKEYFLHVECDHLLFSTTTDSKEYYICLYLFGTIVAEKTVHRNLEREIKITLVKAHKCNIRTEWLRLYIQKEKNPLISLDPNHIYKLDWITEALRNRERENFTEYKRRNHVTQIMPVVPSSDEEESDDEIMDMIFD</sequence>
<keyword evidence="5" id="KW-0347">Helicase</keyword>
<comment type="catalytic activity">
    <reaction evidence="7">
        <text>ATP + H2O = ADP + phosphate + H(+)</text>
        <dbReference type="Rhea" id="RHEA:13065"/>
        <dbReference type="ChEBI" id="CHEBI:15377"/>
        <dbReference type="ChEBI" id="CHEBI:15378"/>
        <dbReference type="ChEBI" id="CHEBI:30616"/>
        <dbReference type="ChEBI" id="CHEBI:43474"/>
        <dbReference type="ChEBI" id="CHEBI:456216"/>
        <dbReference type="EC" id="3.6.4.13"/>
    </reaction>
</comment>
<dbReference type="EMBL" id="JAWNGG020000117">
    <property type="protein sequence ID" value="KAK9301089.1"/>
    <property type="molecule type" value="Genomic_DNA"/>
</dbReference>
<evidence type="ECO:0000313" key="9">
    <source>
        <dbReference type="EMBL" id="KAK9301089.1"/>
    </source>
</evidence>
<evidence type="ECO:0000256" key="3">
    <source>
        <dbReference type="ARBA" id="ARBA00022741"/>
    </source>
</evidence>
<dbReference type="PANTHER" id="PTHR22655:SF2">
    <property type="entry name" value="ATP-DEPENDENT RNA HELICASE TDRD12-RELATED"/>
    <property type="match status" value="1"/>
</dbReference>
<keyword evidence="4" id="KW-0378">Hydrolase</keyword>
<keyword evidence="6" id="KW-0067">ATP-binding</keyword>